<protein>
    <submittedName>
        <fullName evidence="3">Cotranscriptional regulator FAM172A-like</fullName>
    </submittedName>
</protein>
<dbReference type="OrthoDB" id="421951at2759"/>
<evidence type="ECO:0000313" key="3">
    <source>
        <dbReference type="RefSeq" id="XP_031550012.1"/>
    </source>
</evidence>
<dbReference type="KEGG" id="aten:116287476"/>
<dbReference type="PANTHER" id="PTHR21357">
    <property type="entry name" value="FAM172 FAMILY PROTEIN HOMOLOG CG10038"/>
    <property type="match status" value="1"/>
</dbReference>
<feature type="domain" description="Arb2" evidence="1">
    <location>
        <begin position="23"/>
        <end position="121"/>
    </location>
</feature>
<dbReference type="InParanoid" id="A0A6P8HBF1"/>
<sequence>MVPYIETALKEGFGVIITNGNDNVDSNNRPIQGSESAQDHFVYVWNNFIKKAKAEHIVIVAHSFGGVVVLHGLRNIKEAKERIKAVAFTDSVHSVGHYESSDIKQFFKERTRNWVSSREPLDTPIRSYYEGDTCELVSAGTTESVWTSHCAKDSVFRFFKEKLDKEEKGKAVQEVFLPGNLKLLKIAIPVDAGKKDPQGFFFMSEYALSFKKLIILMHGGGAVRAGQWSRSVIINENHESGTMVPYIEKALEEGFGVIITNGAAVRGTRD</sequence>
<dbReference type="GO" id="GO:0005634">
    <property type="term" value="C:nucleus"/>
    <property type="evidence" value="ECO:0007669"/>
    <property type="project" value="TreeGrafter"/>
</dbReference>
<dbReference type="RefSeq" id="XP_031550012.1">
    <property type="nucleotide sequence ID" value="XM_031694152.1"/>
</dbReference>
<dbReference type="Gene3D" id="3.40.50.1820">
    <property type="entry name" value="alpha/beta hydrolase"/>
    <property type="match status" value="1"/>
</dbReference>
<dbReference type="GO" id="GO:0031048">
    <property type="term" value="P:regulatory ncRNA-mediated heterochromatin formation"/>
    <property type="evidence" value="ECO:0007669"/>
    <property type="project" value="TreeGrafter"/>
</dbReference>
<dbReference type="InterPro" id="IPR048263">
    <property type="entry name" value="Arb2"/>
</dbReference>
<dbReference type="InterPro" id="IPR029058">
    <property type="entry name" value="AB_hydrolase_fold"/>
</dbReference>
<name>A0A6P8HBF1_ACTTE</name>
<dbReference type="Pfam" id="PF22749">
    <property type="entry name" value="Arb2"/>
    <property type="match status" value="2"/>
</dbReference>
<dbReference type="InterPro" id="IPR053858">
    <property type="entry name" value="Arb2_dom"/>
</dbReference>
<feature type="domain" description="Arb2" evidence="1">
    <location>
        <begin position="179"/>
        <end position="264"/>
    </location>
</feature>
<dbReference type="Proteomes" id="UP000515163">
    <property type="component" value="Unplaced"/>
</dbReference>
<dbReference type="SUPFAM" id="SSF53474">
    <property type="entry name" value="alpha/beta-Hydrolases"/>
    <property type="match status" value="1"/>
</dbReference>
<dbReference type="GO" id="GO:0035197">
    <property type="term" value="F:siRNA binding"/>
    <property type="evidence" value="ECO:0007669"/>
    <property type="project" value="TreeGrafter"/>
</dbReference>
<accession>A0A6P8HBF1</accession>
<dbReference type="PANTHER" id="PTHR21357:SF4">
    <property type="entry name" value="FAM172 FAMILY PROTEIN HOMOLOG CG10038"/>
    <property type="match status" value="1"/>
</dbReference>
<keyword evidence="2" id="KW-1185">Reference proteome</keyword>
<proteinExistence type="predicted"/>
<dbReference type="GeneID" id="116287476"/>
<dbReference type="AlphaFoldDB" id="A0A6P8HBF1"/>
<evidence type="ECO:0000313" key="2">
    <source>
        <dbReference type="Proteomes" id="UP000515163"/>
    </source>
</evidence>
<evidence type="ECO:0000259" key="1">
    <source>
        <dbReference type="Pfam" id="PF22749"/>
    </source>
</evidence>
<gene>
    <name evidence="3" type="primary">LOC116287476</name>
</gene>
<organism evidence="2 3">
    <name type="scientific">Actinia tenebrosa</name>
    <name type="common">Australian red waratah sea anemone</name>
    <dbReference type="NCBI Taxonomy" id="6105"/>
    <lineage>
        <taxon>Eukaryota</taxon>
        <taxon>Metazoa</taxon>
        <taxon>Cnidaria</taxon>
        <taxon>Anthozoa</taxon>
        <taxon>Hexacorallia</taxon>
        <taxon>Actiniaria</taxon>
        <taxon>Actiniidae</taxon>
        <taxon>Actinia</taxon>
    </lineage>
</organism>
<reference evidence="3" key="1">
    <citation type="submission" date="2025-08" db="UniProtKB">
        <authorList>
            <consortium name="RefSeq"/>
        </authorList>
    </citation>
    <scope>IDENTIFICATION</scope>
</reference>